<accession>A0A1L7AEQ7</accession>
<dbReference type="AlphaFoldDB" id="A0A1L7AEQ7"/>
<dbReference type="PANTHER" id="PTHR19328:SF55">
    <property type="entry name" value="BLR6566 PROTEIN"/>
    <property type="match status" value="1"/>
</dbReference>
<name>A0A1L7AEQ7_9PROT</name>
<evidence type="ECO:0000256" key="2">
    <source>
        <dbReference type="SAM" id="SignalP"/>
    </source>
</evidence>
<dbReference type="Proteomes" id="UP000185494">
    <property type="component" value="Chromosome 1"/>
</dbReference>
<dbReference type="STRING" id="257708.RGI145_09110"/>
<dbReference type="Gene3D" id="2.120.10.30">
    <property type="entry name" value="TolB, C-terminal domain"/>
    <property type="match status" value="1"/>
</dbReference>
<feature type="domain" description="Pyrroloquinoline quinone-dependent pyranose dehydrogenase beta-propeller" evidence="3">
    <location>
        <begin position="307"/>
        <end position="416"/>
    </location>
</feature>
<organism evidence="4 5">
    <name type="scientific">Roseomonas gilardii</name>
    <dbReference type="NCBI Taxonomy" id="257708"/>
    <lineage>
        <taxon>Bacteria</taxon>
        <taxon>Pseudomonadati</taxon>
        <taxon>Pseudomonadota</taxon>
        <taxon>Alphaproteobacteria</taxon>
        <taxon>Acetobacterales</taxon>
        <taxon>Roseomonadaceae</taxon>
        <taxon>Roseomonas</taxon>
    </lineage>
</organism>
<dbReference type="EMBL" id="CP015583">
    <property type="protein sequence ID" value="APT57233.1"/>
    <property type="molecule type" value="Genomic_DNA"/>
</dbReference>
<dbReference type="InterPro" id="IPR011041">
    <property type="entry name" value="Quinoprot_gluc/sorb_DH_b-prop"/>
</dbReference>
<dbReference type="InterPro" id="IPR054539">
    <property type="entry name" value="Beta-prop_PDH"/>
</dbReference>
<dbReference type="KEGG" id="rgi:RGI145_09110"/>
<evidence type="ECO:0000313" key="4">
    <source>
        <dbReference type="EMBL" id="APT57233.1"/>
    </source>
</evidence>
<dbReference type="eggNOG" id="COG2133">
    <property type="taxonomic scope" value="Bacteria"/>
</dbReference>
<dbReference type="InterPro" id="IPR011042">
    <property type="entry name" value="6-blade_b-propeller_TolB-like"/>
</dbReference>
<feature type="domain" description="Pyrroloquinoline quinone-dependent pyranose dehydrogenase beta-propeller" evidence="3">
    <location>
        <begin position="67"/>
        <end position="260"/>
    </location>
</feature>
<reference evidence="4 5" key="1">
    <citation type="submission" date="2016-05" db="EMBL/GenBank/DDBJ databases">
        <title>Complete Genome and Methylome Analysis of Psychrotrophic Bacterial Isolates from Antarctic Lake Untersee.</title>
        <authorList>
            <person name="Fomenkov A."/>
            <person name="Akimov V.N."/>
            <person name="Vasilyeva L.V."/>
            <person name="Andersen D."/>
            <person name="Vincze T."/>
            <person name="Roberts R.J."/>
        </authorList>
    </citation>
    <scope>NUCLEOTIDE SEQUENCE [LARGE SCALE GENOMIC DNA]</scope>
    <source>
        <strain evidence="4 5">U14-5</strain>
    </source>
</reference>
<evidence type="ECO:0000313" key="5">
    <source>
        <dbReference type="Proteomes" id="UP000185494"/>
    </source>
</evidence>
<sequence>MTLRRHLLLALAGGAAAGGLAARALAQQGPGQLPGMGPQPDLPSPNTAHRVVNRSHGGGWPAGRTPRAPQGFTVAAYGTGLDNPRMILPLPGGEVLVAEAPRANRITLLRGQGRDGAAAERLVLLDGLNRPFGMAVLGDTLFVANTDGLLRFPWNGGRGKITARGEKILDLPAGGYNNHWTRNLLPARDGRSLFISVGSGSNVAEHGLENERRRACILRVDLDGSNERLFASGLRNPVGMAWEPGSGELWTVVNERDNIGDDLVPDYLTHVRQGGFYGWPYSYFGQHADPRLRDRMGNREREMVARAIVPDYALGPHTASLGLDFSAGSAFPAEWRGGAFIGQRGSWNRAAFAGYRVIYLPFANGRPNGPARDFLTGFMADPETGQVNGRPVGVAMDAAGALLVADDSGNTVWRVTATG</sequence>
<dbReference type="RefSeq" id="WP_075798124.1">
    <property type="nucleotide sequence ID" value="NZ_CP015583.1"/>
</dbReference>
<evidence type="ECO:0000256" key="1">
    <source>
        <dbReference type="SAM" id="MobiDB-lite"/>
    </source>
</evidence>
<dbReference type="InterPro" id="IPR006311">
    <property type="entry name" value="TAT_signal"/>
</dbReference>
<proteinExistence type="predicted"/>
<keyword evidence="2" id="KW-0732">Signal</keyword>
<dbReference type="PROSITE" id="PS51318">
    <property type="entry name" value="TAT"/>
    <property type="match status" value="1"/>
</dbReference>
<dbReference type="SUPFAM" id="SSF50952">
    <property type="entry name" value="Soluble quinoprotein glucose dehydrogenase"/>
    <property type="match status" value="1"/>
</dbReference>
<feature type="compositionally biased region" description="Low complexity" evidence="1">
    <location>
        <begin position="28"/>
        <end position="39"/>
    </location>
</feature>
<feature type="chain" id="PRO_5009871168" evidence="2">
    <location>
        <begin position="27"/>
        <end position="419"/>
    </location>
</feature>
<feature type="region of interest" description="Disordered" evidence="1">
    <location>
        <begin position="28"/>
        <end position="48"/>
    </location>
</feature>
<dbReference type="PANTHER" id="PTHR19328">
    <property type="entry name" value="HEDGEHOG-INTERACTING PROTEIN"/>
    <property type="match status" value="1"/>
</dbReference>
<evidence type="ECO:0000259" key="3">
    <source>
        <dbReference type="Pfam" id="PF22807"/>
    </source>
</evidence>
<dbReference type="Pfam" id="PF22807">
    <property type="entry name" value="TrAA12"/>
    <property type="match status" value="2"/>
</dbReference>
<protein>
    <submittedName>
        <fullName evidence="4">L-sorbosone dehydrogenase</fullName>
    </submittedName>
</protein>
<gene>
    <name evidence="4" type="ORF">RGI145_09110</name>
</gene>
<feature type="signal peptide" evidence="2">
    <location>
        <begin position="1"/>
        <end position="26"/>
    </location>
</feature>